<dbReference type="InterPro" id="IPR029016">
    <property type="entry name" value="GAF-like_dom_sf"/>
</dbReference>
<dbReference type="AlphaFoldDB" id="A0A9D6L7G7"/>
<dbReference type="Gene3D" id="3.30.450.40">
    <property type="match status" value="1"/>
</dbReference>
<comment type="caution">
    <text evidence="3">The sequence shown here is derived from an EMBL/GenBank/DDBJ whole genome shotgun (WGS) entry which is preliminary data.</text>
</comment>
<evidence type="ECO:0000313" key="4">
    <source>
        <dbReference type="Proteomes" id="UP000807850"/>
    </source>
</evidence>
<feature type="domain" description="GAF" evidence="2">
    <location>
        <begin position="365"/>
        <end position="512"/>
    </location>
</feature>
<proteinExistence type="predicted"/>
<gene>
    <name evidence="3" type="ORF">HY076_07140</name>
</gene>
<name>A0A9D6L7G7_UNCEI</name>
<keyword evidence="1" id="KW-0175">Coiled coil</keyword>
<feature type="coiled-coil region" evidence="1">
    <location>
        <begin position="259"/>
        <end position="363"/>
    </location>
</feature>
<dbReference type="InterPro" id="IPR003018">
    <property type="entry name" value="GAF"/>
</dbReference>
<dbReference type="Proteomes" id="UP000807850">
    <property type="component" value="Unassembled WGS sequence"/>
</dbReference>
<dbReference type="EMBL" id="JACQAY010000232">
    <property type="protein sequence ID" value="MBI3540031.1"/>
    <property type="molecule type" value="Genomic_DNA"/>
</dbReference>
<protein>
    <submittedName>
        <fullName evidence="3">GAF domain-containing protein</fullName>
    </submittedName>
</protein>
<organism evidence="3 4">
    <name type="scientific">Eiseniibacteriota bacterium</name>
    <dbReference type="NCBI Taxonomy" id="2212470"/>
    <lineage>
        <taxon>Bacteria</taxon>
        <taxon>Candidatus Eiseniibacteriota</taxon>
    </lineage>
</organism>
<evidence type="ECO:0000259" key="2">
    <source>
        <dbReference type="SMART" id="SM00065"/>
    </source>
</evidence>
<reference evidence="3" key="1">
    <citation type="submission" date="2020-07" db="EMBL/GenBank/DDBJ databases">
        <title>Huge and variable diversity of episymbiotic CPR bacteria and DPANN archaea in groundwater ecosystems.</title>
        <authorList>
            <person name="He C.Y."/>
            <person name="Keren R."/>
            <person name="Whittaker M."/>
            <person name="Farag I.F."/>
            <person name="Doudna J."/>
            <person name="Cate J.H.D."/>
            <person name="Banfield J.F."/>
        </authorList>
    </citation>
    <scope>NUCLEOTIDE SEQUENCE</scope>
    <source>
        <strain evidence="3">NC_groundwater_928_Pr1_S-0.2um_72_17</strain>
    </source>
</reference>
<evidence type="ECO:0000256" key="1">
    <source>
        <dbReference type="SAM" id="Coils"/>
    </source>
</evidence>
<sequence length="516" mass="57104">MSRFDLRDVSERLSRSRDTKAVVFEFLRALDASRPDWRASLAFYEVSADAFVDVFEIEAGRLIRREIVVPANELPERLVRKLFDASAFFNAREKRSLFSAGLGAAPYYEAEERDASQLMPLTVLPDWRACICVPLGDQSDLMGILVLTSAKKNAFGGRAISEILPVKSLATAALANHLRRAAYMDAAAVRPAAETITDVEPAPVAPLKLDHVPAAGDDAREDAPAEIASYEEVPAPDEIPAHAEMVAHDGPAMPDAEPAIELRGQLEDLTRRSQHVDEENRAHTQMIENLTSEYAERQRGADEYREELDRVKVTMEELEEQTVAATEHLSTAYTELNDASWEMQDLERRVEFARRLLRFVSEEPDERTLTHKVVTWLCQEIGIDRCSLMTLDQSRETLEISAQCGLEADLVGRVHVRVGQGVSGWVAHNRKPLLVRMRSQADVTPEPQADTYNSPSFIAVPVVHNGRLYGVLNLSNKQGGELFNGVDFDCASLAGAVLAVRLASCEQANAASAWAA</sequence>
<dbReference type="SUPFAM" id="SSF55781">
    <property type="entry name" value="GAF domain-like"/>
    <property type="match status" value="1"/>
</dbReference>
<accession>A0A9D6L7G7</accession>
<evidence type="ECO:0000313" key="3">
    <source>
        <dbReference type="EMBL" id="MBI3540031.1"/>
    </source>
</evidence>
<dbReference type="SMART" id="SM00065">
    <property type="entry name" value="GAF"/>
    <property type="match status" value="1"/>
</dbReference>
<dbReference type="Pfam" id="PF13185">
    <property type="entry name" value="GAF_2"/>
    <property type="match status" value="1"/>
</dbReference>